<comment type="caution">
    <text evidence="1">The sequence shown here is derived from an EMBL/GenBank/DDBJ whole genome shotgun (WGS) entry which is preliminary data.</text>
</comment>
<reference evidence="1 2" key="1">
    <citation type="journal article" date="2015" name="Int. J. Syst. Evol. Microbiol.">
        <title>Gemmobacter intermedius sp. nov., isolated from a white stork (Ciconia ciconia).</title>
        <authorList>
            <person name="Kampfer P."/>
            <person name="Jerzak L."/>
            <person name="Wilharm G."/>
            <person name="Golke J."/>
            <person name="Busse H.J."/>
            <person name="Glaeser S.P."/>
        </authorList>
    </citation>
    <scope>NUCLEOTIDE SEQUENCE [LARGE SCALE GENOMIC DNA]</scope>
    <source>
        <strain evidence="1 2">119/4</strain>
    </source>
</reference>
<dbReference type="RefSeq" id="WP_128490812.1">
    <property type="nucleotide sequence ID" value="NZ_JBHLXB010000010.1"/>
</dbReference>
<dbReference type="EMBL" id="SBLC01000056">
    <property type="protein sequence ID" value="RWY36610.1"/>
    <property type="molecule type" value="Genomic_DNA"/>
</dbReference>
<dbReference type="OrthoDB" id="8909281at2"/>
<dbReference type="Proteomes" id="UP000287168">
    <property type="component" value="Unassembled WGS sequence"/>
</dbReference>
<sequence length="87" mass="9797">MLMRLEKQEALQRAYPNILPSELVLEVPDAWFALVDRLCADLSAIPEPPPVVMQVKESYGRLCFYAAHETPAQADLIRAAEEKSENV</sequence>
<evidence type="ECO:0000313" key="1">
    <source>
        <dbReference type="EMBL" id="RWY36610.1"/>
    </source>
</evidence>
<organism evidence="1 2">
    <name type="scientific">Falsigemmobacter intermedius</name>
    <dbReference type="NCBI Taxonomy" id="1553448"/>
    <lineage>
        <taxon>Bacteria</taxon>
        <taxon>Pseudomonadati</taxon>
        <taxon>Pseudomonadota</taxon>
        <taxon>Alphaproteobacteria</taxon>
        <taxon>Rhodobacterales</taxon>
        <taxon>Paracoccaceae</taxon>
        <taxon>Falsigemmobacter</taxon>
    </lineage>
</organism>
<accession>A0A3S3VIM9</accession>
<proteinExistence type="predicted"/>
<evidence type="ECO:0000313" key="2">
    <source>
        <dbReference type="Proteomes" id="UP000287168"/>
    </source>
</evidence>
<gene>
    <name evidence="1" type="ORF">EP867_17805</name>
</gene>
<name>A0A3S3VIM9_9RHOB</name>
<dbReference type="AlphaFoldDB" id="A0A3S3VIM9"/>
<protein>
    <submittedName>
        <fullName evidence="1">Uncharacterized protein</fullName>
    </submittedName>
</protein>
<keyword evidence="2" id="KW-1185">Reference proteome</keyword>